<dbReference type="Pfam" id="PF00126">
    <property type="entry name" value="HTH_1"/>
    <property type="match status" value="1"/>
</dbReference>
<accession>A0A553GZN1</accession>
<dbReference type="Gene3D" id="1.10.10.10">
    <property type="entry name" value="Winged helix-like DNA-binding domain superfamily/Winged helix DNA-binding domain"/>
    <property type="match status" value="1"/>
</dbReference>
<keyword evidence="4" id="KW-0804">Transcription</keyword>
<dbReference type="InterPro" id="IPR050950">
    <property type="entry name" value="HTH-type_LysR_regulators"/>
</dbReference>
<dbReference type="PROSITE" id="PS50931">
    <property type="entry name" value="HTH_LYSR"/>
    <property type="match status" value="1"/>
</dbReference>
<keyword evidence="3" id="KW-0238">DNA-binding</keyword>
<dbReference type="InterPro" id="IPR005119">
    <property type="entry name" value="LysR_subst-bd"/>
</dbReference>
<dbReference type="CDD" id="cd08421">
    <property type="entry name" value="PBP2_LTTR_like_1"/>
    <property type="match status" value="1"/>
</dbReference>
<dbReference type="SUPFAM" id="SSF46785">
    <property type="entry name" value="Winged helix' DNA-binding domain"/>
    <property type="match status" value="1"/>
</dbReference>
<evidence type="ECO:0000313" key="6">
    <source>
        <dbReference type="EMBL" id="TRX74962.1"/>
    </source>
</evidence>
<dbReference type="GO" id="GO:0003700">
    <property type="term" value="F:DNA-binding transcription factor activity"/>
    <property type="evidence" value="ECO:0007669"/>
    <property type="project" value="InterPro"/>
</dbReference>
<name>A0A553GZN1_9PSED</name>
<dbReference type="GO" id="GO:0005829">
    <property type="term" value="C:cytosol"/>
    <property type="evidence" value="ECO:0007669"/>
    <property type="project" value="TreeGrafter"/>
</dbReference>
<evidence type="ECO:0000256" key="2">
    <source>
        <dbReference type="ARBA" id="ARBA00023015"/>
    </source>
</evidence>
<keyword evidence="7" id="KW-1185">Reference proteome</keyword>
<comment type="similarity">
    <text evidence="1">Belongs to the LysR transcriptional regulatory family.</text>
</comment>
<evidence type="ECO:0000313" key="7">
    <source>
        <dbReference type="Proteomes" id="UP000315235"/>
    </source>
</evidence>
<dbReference type="GO" id="GO:0003677">
    <property type="term" value="F:DNA binding"/>
    <property type="evidence" value="ECO:0007669"/>
    <property type="project" value="UniProtKB-KW"/>
</dbReference>
<dbReference type="Gene3D" id="3.40.190.290">
    <property type="match status" value="1"/>
</dbReference>
<organism evidence="6 7">
    <name type="scientific">Pseudomonas mangiferae</name>
    <dbReference type="NCBI Taxonomy" id="2593654"/>
    <lineage>
        <taxon>Bacteria</taxon>
        <taxon>Pseudomonadati</taxon>
        <taxon>Pseudomonadota</taxon>
        <taxon>Gammaproteobacteria</taxon>
        <taxon>Pseudomonadales</taxon>
        <taxon>Pseudomonadaceae</taxon>
        <taxon>Pseudomonas</taxon>
    </lineage>
</organism>
<dbReference type="AlphaFoldDB" id="A0A553GZN1"/>
<sequence>MRFDLSDLRLFLHIVEAQSITAGAERACLALASASARIKTLEDALGTPLLERHRRGVRPTPAGRALEHHARGMLYRLELLVGDLGRYAQGLRGRVRLLANTAALTEYLPDPLGAFLLEQPHLDVVLEERPSHAIAEALLRQQADLGILAAERAPEGLESRPFREDRLVCIVTRGDPRFADRRRVRFSELLEQAFVGLTGDNALQQHLTRKAAQAGGRLNLRVRLAGFEPVCRLVGQGVGIGIVPETAARRWRSIGVRRLRLDEPWALRQLRLCAPSFDALSPHARALADHLAPTREG</sequence>
<protein>
    <submittedName>
        <fullName evidence="6">LysR family transcriptional regulator</fullName>
    </submittedName>
</protein>
<evidence type="ECO:0000256" key="4">
    <source>
        <dbReference type="ARBA" id="ARBA00023163"/>
    </source>
</evidence>
<dbReference type="RefSeq" id="WP_143488264.1">
    <property type="nucleotide sequence ID" value="NZ_VJOY01000006.1"/>
</dbReference>
<dbReference type="EMBL" id="VJOY01000006">
    <property type="protein sequence ID" value="TRX74962.1"/>
    <property type="molecule type" value="Genomic_DNA"/>
</dbReference>
<dbReference type="Proteomes" id="UP000315235">
    <property type="component" value="Unassembled WGS sequence"/>
</dbReference>
<dbReference type="SUPFAM" id="SSF53850">
    <property type="entry name" value="Periplasmic binding protein-like II"/>
    <property type="match status" value="1"/>
</dbReference>
<dbReference type="Pfam" id="PF03466">
    <property type="entry name" value="LysR_substrate"/>
    <property type="match status" value="1"/>
</dbReference>
<reference evidence="6 7" key="1">
    <citation type="submission" date="2019-07" db="EMBL/GenBank/DDBJ databases">
        <title>Pseudomonas mangiferae sp. nov., isolated from bark of mango tree in Thailand.</title>
        <authorList>
            <person name="Srisuk N."/>
            <person name="Anurat P."/>
        </authorList>
    </citation>
    <scope>NUCLEOTIDE SEQUENCE [LARGE SCALE GENOMIC DNA]</scope>
    <source>
        <strain evidence="6 7">DMKU_BBB3-04</strain>
    </source>
</reference>
<dbReference type="PANTHER" id="PTHR30419:SF2">
    <property type="entry name" value="LYSR FAMILY TRANSCRIPTIONAL REGULATOR"/>
    <property type="match status" value="1"/>
</dbReference>
<proteinExistence type="inferred from homology"/>
<gene>
    <name evidence="6" type="ORF">FM069_10570</name>
</gene>
<keyword evidence="2" id="KW-0805">Transcription regulation</keyword>
<dbReference type="InterPro" id="IPR036390">
    <property type="entry name" value="WH_DNA-bd_sf"/>
</dbReference>
<feature type="domain" description="HTH lysR-type" evidence="5">
    <location>
        <begin position="3"/>
        <end position="60"/>
    </location>
</feature>
<dbReference type="InterPro" id="IPR000847">
    <property type="entry name" value="LysR_HTH_N"/>
</dbReference>
<evidence type="ECO:0000256" key="1">
    <source>
        <dbReference type="ARBA" id="ARBA00009437"/>
    </source>
</evidence>
<evidence type="ECO:0000259" key="5">
    <source>
        <dbReference type="PROSITE" id="PS50931"/>
    </source>
</evidence>
<evidence type="ECO:0000256" key="3">
    <source>
        <dbReference type="ARBA" id="ARBA00023125"/>
    </source>
</evidence>
<dbReference type="OrthoDB" id="9785974at2"/>
<dbReference type="InterPro" id="IPR036388">
    <property type="entry name" value="WH-like_DNA-bd_sf"/>
</dbReference>
<dbReference type="PANTHER" id="PTHR30419">
    <property type="entry name" value="HTH-TYPE TRANSCRIPTIONAL REGULATOR YBHD"/>
    <property type="match status" value="1"/>
</dbReference>
<comment type="caution">
    <text evidence="6">The sequence shown here is derived from an EMBL/GenBank/DDBJ whole genome shotgun (WGS) entry which is preliminary data.</text>
</comment>